<accession>A0A1F4NRY7</accession>
<dbReference type="Pfam" id="PF18915">
    <property type="entry name" value="DUF5667"/>
    <property type="match status" value="1"/>
</dbReference>
<proteinExistence type="predicted"/>
<dbReference type="Proteomes" id="UP000176651">
    <property type="component" value="Unassembled WGS sequence"/>
</dbReference>
<evidence type="ECO:0000256" key="1">
    <source>
        <dbReference type="SAM" id="MobiDB-lite"/>
    </source>
</evidence>
<feature type="region of interest" description="Disordered" evidence="1">
    <location>
        <begin position="255"/>
        <end position="281"/>
    </location>
</feature>
<evidence type="ECO:0000313" key="4">
    <source>
        <dbReference type="Proteomes" id="UP000176651"/>
    </source>
</evidence>
<evidence type="ECO:0000313" key="3">
    <source>
        <dbReference type="EMBL" id="OGB74190.1"/>
    </source>
</evidence>
<protein>
    <recommendedName>
        <fullName evidence="2">DUF5667 domain-containing protein</fullName>
    </recommendedName>
</protein>
<reference evidence="3 4" key="1">
    <citation type="journal article" date="2016" name="Nat. Commun.">
        <title>Thousands of microbial genomes shed light on interconnected biogeochemical processes in an aquifer system.</title>
        <authorList>
            <person name="Anantharaman K."/>
            <person name="Brown C.T."/>
            <person name="Hug L.A."/>
            <person name="Sharon I."/>
            <person name="Castelle C.J."/>
            <person name="Probst A.J."/>
            <person name="Thomas B.C."/>
            <person name="Singh A."/>
            <person name="Wilkins M.J."/>
            <person name="Karaoz U."/>
            <person name="Brodie E.L."/>
            <person name="Williams K.H."/>
            <person name="Hubbard S.S."/>
            <person name="Banfield J.F."/>
        </authorList>
    </citation>
    <scope>NUCLEOTIDE SEQUENCE [LARGE SCALE GENOMIC DNA]</scope>
</reference>
<organism evidence="3 4">
    <name type="scientific">candidate division Kazan bacterium RBG_13_50_9</name>
    <dbReference type="NCBI Taxonomy" id="1798535"/>
    <lineage>
        <taxon>Bacteria</taxon>
        <taxon>Bacteria division Kazan-3B-28</taxon>
    </lineage>
</organism>
<dbReference type="EMBL" id="META01000003">
    <property type="protein sequence ID" value="OGB74190.1"/>
    <property type="molecule type" value="Genomic_DNA"/>
</dbReference>
<dbReference type="STRING" id="1798535.A2V68_00195"/>
<sequence>MDKFDKLEQEIIRLLKAIKEGILLTPEERAILKVKLTDTISESVTTQAQNRYKKQAYKLNIEGVTMPFVPIVIAILLAGGAGTAALADSSAPGQPLYGLDQAMERFQEKITSHAGAKAQLWARMSEERAQELLALRNMNPEQMAERAREMWEKHQEEAVDRLAQSIEKVGTLQDKFEEKLAAAENDSQKAAYQQVIDHLSQVIEKRETRLDEIESGEFPGVGNLPIRQRLQEWKNASSEVRDQIHEMIQEEFGGELPGFGLKAGRQAQNAGGADESVQGQE</sequence>
<evidence type="ECO:0000259" key="2">
    <source>
        <dbReference type="Pfam" id="PF18915"/>
    </source>
</evidence>
<feature type="domain" description="DUF5667" evidence="2">
    <location>
        <begin position="90"/>
        <end position="186"/>
    </location>
</feature>
<comment type="caution">
    <text evidence="3">The sequence shown here is derived from an EMBL/GenBank/DDBJ whole genome shotgun (WGS) entry which is preliminary data.</text>
</comment>
<dbReference type="InterPro" id="IPR043725">
    <property type="entry name" value="DUF5667"/>
</dbReference>
<dbReference type="AlphaFoldDB" id="A0A1F4NRY7"/>
<name>A0A1F4NRY7_UNCK3</name>
<gene>
    <name evidence="3" type="ORF">A2V68_00195</name>
</gene>